<dbReference type="SUPFAM" id="SSF51126">
    <property type="entry name" value="Pectin lyase-like"/>
    <property type="match status" value="1"/>
</dbReference>
<organism evidence="2 3">
    <name type="scientific">Marinicella sediminis</name>
    <dbReference type="NCBI Taxonomy" id="1792834"/>
    <lineage>
        <taxon>Bacteria</taxon>
        <taxon>Pseudomonadati</taxon>
        <taxon>Pseudomonadota</taxon>
        <taxon>Gammaproteobacteria</taxon>
        <taxon>Lysobacterales</taxon>
        <taxon>Marinicellaceae</taxon>
        <taxon>Marinicella</taxon>
    </lineage>
</organism>
<dbReference type="Proteomes" id="UP001595533">
    <property type="component" value="Unassembled WGS sequence"/>
</dbReference>
<dbReference type="InterPro" id="IPR059226">
    <property type="entry name" value="Choice_anch_Q_dom"/>
</dbReference>
<dbReference type="NCBIfam" id="NF041518">
    <property type="entry name" value="choice_anch_Q"/>
    <property type="match status" value="1"/>
</dbReference>
<name>A0ABV7JBT7_9GAMM</name>
<protein>
    <submittedName>
        <fullName evidence="2">Choice-of-anchor Q domain-containing protein</fullName>
    </submittedName>
</protein>
<evidence type="ECO:0000313" key="2">
    <source>
        <dbReference type="EMBL" id="MFC3194126.1"/>
    </source>
</evidence>
<accession>A0ABV7JBT7</accession>
<dbReference type="EMBL" id="JBHRTS010000004">
    <property type="protein sequence ID" value="MFC3194126.1"/>
    <property type="molecule type" value="Genomic_DNA"/>
</dbReference>
<feature type="chain" id="PRO_5047263551" evidence="1">
    <location>
        <begin position="20"/>
        <end position="442"/>
    </location>
</feature>
<evidence type="ECO:0000256" key="1">
    <source>
        <dbReference type="SAM" id="SignalP"/>
    </source>
</evidence>
<sequence>MKKFTLILILMITQNAATAANFIVDRFEDAPDDFPGNGICKGLNMVGATCSLRAAIMEANATPGPHTILVPAGNDFVLNRVGEDDSGLNGDLDITEDITLINGTSGFVVDGNGLDRLFHVHADGVLTINNATLKNGVANTATTFQGGAVRVEDNGAFIADEVIFVNNLANRGGALFNDGEVLIENSYFHHNAITDENTPQNLDAVGSTILNRNLLLFATSTVSHNGTLLDNPGQVSMAASQYAMHFNPNGQNATPPSSFVFNSTIANNGYAGIRSDRGFTDINQSTIANHETQGIRFTRNDNHPDVLQLKIRKSLFVNHGFKDCNDLWVLPVSEADLIDNHNASTDESCGFSGSDDYENIADPLNGSLHDWGGFAPTLMLNPTSIVIDHAGDDCTAEDQRGSLRPLDGNENQVATCDIGAVEFNPNTDPMVSDVIFKDGLND</sequence>
<keyword evidence="3" id="KW-1185">Reference proteome</keyword>
<feature type="signal peptide" evidence="1">
    <location>
        <begin position="1"/>
        <end position="19"/>
    </location>
</feature>
<keyword evidence="1" id="KW-0732">Signal</keyword>
<comment type="caution">
    <text evidence="2">The sequence shown here is derived from an EMBL/GenBank/DDBJ whole genome shotgun (WGS) entry which is preliminary data.</text>
</comment>
<evidence type="ECO:0000313" key="3">
    <source>
        <dbReference type="Proteomes" id="UP001595533"/>
    </source>
</evidence>
<dbReference type="RefSeq" id="WP_077412398.1">
    <property type="nucleotide sequence ID" value="NZ_JBHRTS010000004.1"/>
</dbReference>
<dbReference type="InterPro" id="IPR011050">
    <property type="entry name" value="Pectin_lyase_fold/virulence"/>
</dbReference>
<gene>
    <name evidence="2" type="ORF">ACFODZ_07725</name>
</gene>
<proteinExistence type="predicted"/>
<reference evidence="3" key="1">
    <citation type="journal article" date="2019" name="Int. J. Syst. Evol. Microbiol.">
        <title>The Global Catalogue of Microorganisms (GCM) 10K type strain sequencing project: providing services to taxonomists for standard genome sequencing and annotation.</title>
        <authorList>
            <consortium name="The Broad Institute Genomics Platform"/>
            <consortium name="The Broad Institute Genome Sequencing Center for Infectious Disease"/>
            <person name="Wu L."/>
            <person name="Ma J."/>
        </authorList>
    </citation>
    <scope>NUCLEOTIDE SEQUENCE [LARGE SCALE GENOMIC DNA]</scope>
    <source>
        <strain evidence="3">KCTC 42953</strain>
    </source>
</reference>